<comment type="caution">
    <text evidence="1">The sequence shown here is derived from an EMBL/GenBank/DDBJ whole genome shotgun (WGS) entry which is preliminary data.</text>
</comment>
<sequence>VYYRSVKCLNMLMSKYEPGLICNYTMIGQQMNKYIDDYSTMSGQNSTSVTNFTQCTALDKLDQLGDICESDTLVALASMTCPEYLPLVRSNMPINATHVTPIPSGQFQNTTSQPSC</sequence>
<reference evidence="1 2" key="1">
    <citation type="submission" date="2024-11" db="EMBL/GenBank/DDBJ databases">
        <title>Chromosome-level genome assembly of the freshwater bivalve Anodonta woodiana.</title>
        <authorList>
            <person name="Chen X."/>
        </authorList>
    </citation>
    <scope>NUCLEOTIDE SEQUENCE [LARGE SCALE GENOMIC DNA]</scope>
    <source>
        <strain evidence="1">MN2024</strain>
        <tissue evidence="1">Gills</tissue>
    </source>
</reference>
<protein>
    <submittedName>
        <fullName evidence="1">Uncharacterized protein</fullName>
    </submittedName>
</protein>
<keyword evidence="2" id="KW-1185">Reference proteome</keyword>
<name>A0ABD3VPE4_SINWO</name>
<evidence type="ECO:0000313" key="1">
    <source>
        <dbReference type="EMBL" id="KAL3863474.1"/>
    </source>
</evidence>
<feature type="non-terminal residue" evidence="1">
    <location>
        <position position="116"/>
    </location>
</feature>
<feature type="non-terminal residue" evidence="1">
    <location>
        <position position="1"/>
    </location>
</feature>
<dbReference type="Proteomes" id="UP001634394">
    <property type="component" value="Unassembled WGS sequence"/>
</dbReference>
<proteinExistence type="predicted"/>
<evidence type="ECO:0000313" key="2">
    <source>
        <dbReference type="Proteomes" id="UP001634394"/>
    </source>
</evidence>
<accession>A0ABD3VPE4</accession>
<dbReference type="AlphaFoldDB" id="A0ABD3VPE4"/>
<dbReference type="EMBL" id="JBJQND010000010">
    <property type="protein sequence ID" value="KAL3863474.1"/>
    <property type="molecule type" value="Genomic_DNA"/>
</dbReference>
<organism evidence="1 2">
    <name type="scientific">Sinanodonta woodiana</name>
    <name type="common">Chinese pond mussel</name>
    <name type="synonym">Anodonta woodiana</name>
    <dbReference type="NCBI Taxonomy" id="1069815"/>
    <lineage>
        <taxon>Eukaryota</taxon>
        <taxon>Metazoa</taxon>
        <taxon>Spiralia</taxon>
        <taxon>Lophotrochozoa</taxon>
        <taxon>Mollusca</taxon>
        <taxon>Bivalvia</taxon>
        <taxon>Autobranchia</taxon>
        <taxon>Heteroconchia</taxon>
        <taxon>Palaeoheterodonta</taxon>
        <taxon>Unionida</taxon>
        <taxon>Unionoidea</taxon>
        <taxon>Unionidae</taxon>
        <taxon>Unioninae</taxon>
        <taxon>Sinanodonta</taxon>
    </lineage>
</organism>
<gene>
    <name evidence="1" type="ORF">ACJMK2_005228</name>
</gene>